<evidence type="ECO:0000313" key="1">
    <source>
        <dbReference type="EMBL" id="RTI11914.1"/>
    </source>
</evidence>
<feature type="non-terminal residue" evidence="1">
    <location>
        <position position="50"/>
    </location>
</feature>
<reference evidence="1 2" key="1">
    <citation type="journal article" date="2019" name="Extremophiles">
        <title>Biogeography of thermophiles and predominance of Thermus scotoductus in domestic water heaters.</title>
        <authorList>
            <person name="Wilpiszeski R.L."/>
            <person name="Zhang Z."/>
            <person name="House C.H."/>
        </authorList>
    </citation>
    <scope>NUCLEOTIDE SEQUENCE [LARGE SCALE GENOMIC DNA]</scope>
    <source>
        <strain evidence="1 2">14_S14</strain>
    </source>
</reference>
<proteinExistence type="predicted"/>
<evidence type="ECO:0000313" key="2">
    <source>
        <dbReference type="Proteomes" id="UP000287155"/>
    </source>
</evidence>
<dbReference type="Gene3D" id="3.40.50.720">
    <property type="entry name" value="NAD(P)-binding Rossmann-like Domain"/>
    <property type="match status" value="1"/>
</dbReference>
<dbReference type="SUPFAM" id="SSF52283">
    <property type="entry name" value="Formate/glycerate dehydrogenase catalytic domain-like"/>
    <property type="match status" value="1"/>
</dbReference>
<dbReference type="Proteomes" id="UP000287155">
    <property type="component" value="Unassembled WGS sequence"/>
</dbReference>
<sequence length="50" mass="5729">MEFGLPKEQAVVKTQPPFGEVREGRVALTPQGVRELVERGHRVYVDRIRP</sequence>
<comment type="caution">
    <text evidence="1">The sequence shown here is derived from an EMBL/GenBank/DDBJ whole genome shotgun (WGS) entry which is preliminary data.</text>
</comment>
<dbReference type="AlphaFoldDB" id="A0A430UTH2"/>
<dbReference type="EMBL" id="PEMJ01000338">
    <property type="protein sequence ID" value="RTI11914.1"/>
    <property type="molecule type" value="Genomic_DNA"/>
</dbReference>
<name>A0A430UTH2_THESC</name>
<protein>
    <submittedName>
        <fullName evidence="1">Alanine dehydrogenase</fullName>
    </submittedName>
</protein>
<organism evidence="1 2">
    <name type="scientific">Thermus scotoductus</name>
    <dbReference type="NCBI Taxonomy" id="37636"/>
    <lineage>
        <taxon>Bacteria</taxon>
        <taxon>Thermotogati</taxon>
        <taxon>Deinococcota</taxon>
        <taxon>Deinococci</taxon>
        <taxon>Thermales</taxon>
        <taxon>Thermaceae</taxon>
        <taxon>Thermus</taxon>
    </lineage>
</organism>
<accession>A0A430UTH2</accession>
<gene>
    <name evidence="1" type="ORF">CSW27_11385</name>
</gene>